<name>A0A7C0VBT6_UNCW3</name>
<organism evidence="8">
    <name type="scientific">candidate division WOR-3 bacterium</name>
    <dbReference type="NCBI Taxonomy" id="2052148"/>
    <lineage>
        <taxon>Bacteria</taxon>
        <taxon>Bacteria division WOR-3</taxon>
    </lineage>
</organism>
<dbReference type="InterPro" id="IPR001789">
    <property type="entry name" value="Sig_transdc_resp-reg_receiver"/>
</dbReference>
<dbReference type="GO" id="GO:0006355">
    <property type="term" value="P:regulation of DNA-templated transcription"/>
    <property type="evidence" value="ECO:0007669"/>
    <property type="project" value="TreeGrafter"/>
</dbReference>
<evidence type="ECO:0000256" key="4">
    <source>
        <dbReference type="ARBA" id="ARBA00023125"/>
    </source>
</evidence>
<gene>
    <name evidence="8" type="ORF">ENF18_07100</name>
</gene>
<evidence type="ECO:0000313" key="8">
    <source>
        <dbReference type="EMBL" id="HDI83537.1"/>
    </source>
</evidence>
<keyword evidence="2" id="KW-0902">Two-component regulatory system</keyword>
<dbReference type="GO" id="GO:0032993">
    <property type="term" value="C:protein-DNA complex"/>
    <property type="evidence" value="ECO:0007669"/>
    <property type="project" value="TreeGrafter"/>
</dbReference>
<keyword evidence="1 6" id="KW-0597">Phosphoprotein</keyword>
<feature type="modified residue" description="4-aspartylphosphate" evidence="6">
    <location>
        <position position="50"/>
    </location>
</feature>
<dbReference type="GO" id="GO:0000156">
    <property type="term" value="F:phosphorelay response regulator activity"/>
    <property type="evidence" value="ECO:0007669"/>
    <property type="project" value="TreeGrafter"/>
</dbReference>
<keyword evidence="5" id="KW-0804">Transcription</keyword>
<dbReference type="InterPro" id="IPR011006">
    <property type="entry name" value="CheY-like_superfamily"/>
</dbReference>
<dbReference type="Proteomes" id="UP000885847">
    <property type="component" value="Unassembled WGS sequence"/>
</dbReference>
<dbReference type="Gene3D" id="3.40.50.2300">
    <property type="match status" value="1"/>
</dbReference>
<evidence type="ECO:0000256" key="3">
    <source>
        <dbReference type="ARBA" id="ARBA00023015"/>
    </source>
</evidence>
<proteinExistence type="predicted"/>
<dbReference type="Pfam" id="PF00072">
    <property type="entry name" value="Response_reg"/>
    <property type="match status" value="1"/>
</dbReference>
<keyword evidence="4" id="KW-0238">DNA-binding</keyword>
<dbReference type="CDD" id="cd17574">
    <property type="entry name" value="REC_OmpR"/>
    <property type="match status" value="1"/>
</dbReference>
<dbReference type="EMBL" id="DQWE01000338">
    <property type="protein sequence ID" value="HDI83537.1"/>
    <property type="molecule type" value="Genomic_DNA"/>
</dbReference>
<comment type="caution">
    <text evidence="8">The sequence shown here is derived from an EMBL/GenBank/DDBJ whole genome shotgun (WGS) entry which is preliminary data.</text>
</comment>
<evidence type="ECO:0000256" key="5">
    <source>
        <dbReference type="ARBA" id="ARBA00023163"/>
    </source>
</evidence>
<dbReference type="InterPro" id="IPR039420">
    <property type="entry name" value="WalR-like"/>
</dbReference>
<dbReference type="SMART" id="SM00448">
    <property type="entry name" value="REC"/>
    <property type="match status" value="1"/>
</dbReference>
<protein>
    <submittedName>
        <fullName evidence="8">Response regulator</fullName>
    </submittedName>
</protein>
<evidence type="ECO:0000256" key="6">
    <source>
        <dbReference type="PROSITE-ProRule" id="PRU00169"/>
    </source>
</evidence>
<evidence type="ECO:0000256" key="2">
    <source>
        <dbReference type="ARBA" id="ARBA00023012"/>
    </source>
</evidence>
<feature type="domain" description="Response regulatory" evidence="7">
    <location>
        <begin position="1"/>
        <end position="117"/>
    </location>
</feature>
<accession>A0A7C0VBT6</accession>
<evidence type="ECO:0000256" key="1">
    <source>
        <dbReference type="ARBA" id="ARBA00022553"/>
    </source>
</evidence>
<dbReference type="SUPFAM" id="SSF52172">
    <property type="entry name" value="CheY-like"/>
    <property type="match status" value="1"/>
</dbReference>
<dbReference type="PANTHER" id="PTHR48111">
    <property type="entry name" value="REGULATOR OF RPOS"/>
    <property type="match status" value="1"/>
</dbReference>
<dbReference type="PANTHER" id="PTHR48111:SF1">
    <property type="entry name" value="TWO-COMPONENT RESPONSE REGULATOR ORR33"/>
    <property type="match status" value="1"/>
</dbReference>
<sequence length="203" mass="23105">MILVVEDNPTIRLLIKKGLEKEGFEVVDVENGEAALEVIKDRVPELIISDVMMPRMDGFQLVKEIRKKFENPLLPFIFLTVKDEVDDYIKGYELGADDYLTKPFDMEKLLDKVKRRLKKASILKKISTGEVKEASLEELNILDIIELSRATGRRLEVEVEVEGEKGKVVVERGEVVESKIGEREGKSASSYIMTLKMGKIHIK</sequence>
<dbReference type="AlphaFoldDB" id="A0A7C0VBT6"/>
<dbReference type="GO" id="GO:0005829">
    <property type="term" value="C:cytosol"/>
    <property type="evidence" value="ECO:0007669"/>
    <property type="project" value="TreeGrafter"/>
</dbReference>
<dbReference type="GO" id="GO:0000976">
    <property type="term" value="F:transcription cis-regulatory region binding"/>
    <property type="evidence" value="ECO:0007669"/>
    <property type="project" value="TreeGrafter"/>
</dbReference>
<keyword evidence="3" id="KW-0805">Transcription regulation</keyword>
<dbReference type="PROSITE" id="PS50110">
    <property type="entry name" value="RESPONSE_REGULATORY"/>
    <property type="match status" value="1"/>
</dbReference>
<evidence type="ECO:0000259" key="7">
    <source>
        <dbReference type="PROSITE" id="PS50110"/>
    </source>
</evidence>
<reference evidence="8" key="1">
    <citation type="journal article" date="2020" name="mSystems">
        <title>Genome- and Community-Level Interaction Insights into Carbon Utilization and Element Cycling Functions of Hydrothermarchaeota in Hydrothermal Sediment.</title>
        <authorList>
            <person name="Zhou Z."/>
            <person name="Liu Y."/>
            <person name="Xu W."/>
            <person name="Pan J."/>
            <person name="Luo Z.H."/>
            <person name="Li M."/>
        </authorList>
    </citation>
    <scope>NUCLEOTIDE SEQUENCE [LARGE SCALE GENOMIC DNA]</scope>
    <source>
        <strain evidence="8">HyVt-102</strain>
    </source>
</reference>